<sequence length="329" mass="36819">MSSQQAPVPYDPERKRVLNVLAQRRYRQRRRERLRFLETVLHASGANAVCGLNTEVQLQHSAEPLAPEPCGTDRFRSNPVYDPFQGFENTAVDAPSMGLAPCDMLFSTSASSSSYVGNQFGIDPILSYANDARSYTSTFDSQLSAELQDLETSQFTFPSEHIIDIPGFKTMEVSLRIAQMLGIGDELLDLSRSRVLDVSKISVPLGDLPENLRPTEAQLLLPHSPMIDILPWPSVRTKLICLFSQPDQLRPPIARGTTGIMRLLYSIDDELEGLRVVSDANEQGYNVKGWEVGQAVFKDWWWVLDSRIVSNSNRLRSMRGAPTLELPPP</sequence>
<gene>
    <name evidence="2" type="ORF">ACET3X_008790</name>
</gene>
<evidence type="ECO:0000259" key="1">
    <source>
        <dbReference type="PROSITE" id="PS51430"/>
    </source>
</evidence>
<dbReference type="GeneID" id="96089112"/>
<evidence type="ECO:0000313" key="2">
    <source>
        <dbReference type="EMBL" id="KAL1792283.1"/>
    </source>
</evidence>
<dbReference type="InterPro" id="IPR020844">
    <property type="entry name" value="Circadian_clock_KaiA_N"/>
</dbReference>
<dbReference type="Pfam" id="PF11905">
    <property type="entry name" value="DUF3425"/>
    <property type="match status" value="1"/>
</dbReference>
<feature type="domain" description="KaiA N-terminal" evidence="1">
    <location>
        <begin position="1"/>
        <end position="34"/>
    </location>
</feature>
<proteinExistence type="predicted"/>
<reference evidence="2 3" key="1">
    <citation type="submission" date="2024-09" db="EMBL/GenBank/DDBJ databases">
        <title>T2T genomes of carrot and Alternaria dauci and their utility for understanding host-pathogen interaction during carrot leaf blight disease.</title>
        <authorList>
            <person name="Liu W."/>
            <person name="Xu S."/>
            <person name="Ou C."/>
            <person name="Liu X."/>
            <person name="Zhuang F."/>
            <person name="Deng X.W."/>
        </authorList>
    </citation>
    <scope>NUCLEOTIDE SEQUENCE [LARGE SCALE GENOMIC DNA]</scope>
    <source>
        <strain evidence="2 3">A2016</strain>
    </source>
</reference>
<dbReference type="PANTHER" id="PTHR38116">
    <property type="entry name" value="CHROMOSOME 7, WHOLE GENOME SHOTGUN SEQUENCE"/>
    <property type="match status" value="1"/>
</dbReference>
<comment type="caution">
    <text evidence="2">The sequence shown here is derived from an EMBL/GenBank/DDBJ whole genome shotgun (WGS) entry which is preliminary data.</text>
</comment>
<organism evidence="2 3">
    <name type="scientific">Alternaria dauci</name>
    <dbReference type="NCBI Taxonomy" id="48095"/>
    <lineage>
        <taxon>Eukaryota</taxon>
        <taxon>Fungi</taxon>
        <taxon>Dikarya</taxon>
        <taxon>Ascomycota</taxon>
        <taxon>Pezizomycotina</taxon>
        <taxon>Dothideomycetes</taxon>
        <taxon>Pleosporomycetidae</taxon>
        <taxon>Pleosporales</taxon>
        <taxon>Pleosporineae</taxon>
        <taxon>Pleosporaceae</taxon>
        <taxon>Alternaria</taxon>
        <taxon>Alternaria sect. Porri</taxon>
    </lineage>
</organism>
<dbReference type="RefSeq" id="XP_069302867.1">
    <property type="nucleotide sequence ID" value="XM_069455709.1"/>
</dbReference>
<dbReference type="PANTHER" id="PTHR38116:SF9">
    <property type="entry name" value="BZIP DOMAIN-CONTAINING PROTEIN"/>
    <property type="match status" value="1"/>
</dbReference>
<dbReference type="EMBL" id="JBHGVX010000009">
    <property type="protein sequence ID" value="KAL1792283.1"/>
    <property type="molecule type" value="Genomic_DNA"/>
</dbReference>
<accession>A0ABR3U8I4</accession>
<dbReference type="PROSITE" id="PS51430">
    <property type="entry name" value="KAIA_N"/>
    <property type="match status" value="1"/>
</dbReference>
<protein>
    <recommendedName>
        <fullName evidence="1">KaiA N-terminal domain-containing protein</fullName>
    </recommendedName>
</protein>
<name>A0ABR3U8I4_9PLEO</name>
<evidence type="ECO:0000313" key="3">
    <source>
        <dbReference type="Proteomes" id="UP001578633"/>
    </source>
</evidence>
<dbReference type="Proteomes" id="UP001578633">
    <property type="component" value="Chromosome 9"/>
</dbReference>
<keyword evidence="3" id="KW-1185">Reference proteome</keyword>
<dbReference type="InterPro" id="IPR021833">
    <property type="entry name" value="DUF3425"/>
</dbReference>